<evidence type="ECO:0000313" key="3">
    <source>
        <dbReference type="EMBL" id="GCD77848.1"/>
    </source>
</evidence>
<evidence type="ECO:0000256" key="1">
    <source>
        <dbReference type="SAM" id="MobiDB-lite"/>
    </source>
</evidence>
<dbReference type="PANTHER" id="PTHR34825">
    <property type="entry name" value="CONSERVED PROTEIN, WITH A WEAK D-GALACTARATE DEHYDRATASE/ALTRONATE HYDROLASE DOMAIN"/>
    <property type="match status" value="1"/>
</dbReference>
<dbReference type="Proteomes" id="UP000286715">
    <property type="component" value="Unassembled WGS sequence"/>
</dbReference>
<keyword evidence="4" id="KW-1185">Reference proteome</keyword>
<dbReference type="AlphaFoldDB" id="A0A401XLI0"/>
<evidence type="ECO:0000313" key="4">
    <source>
        <dbReference type="Proteomes" id="UP000286715"/>
    </source>
</evidence>
<comment type="caution">
    <text evidence="3">The sequence shown here is derived from an EMBL/GenBank/DDBJ whole genome shotgun (WGS) entry which is preliminary data.</text>
</comment>
<dbReference type="Pfam" id="PF09820">
    <property type="entry name" value="AAA-ATPase_like"/>
    <property type="match status" value="1"/>
</dbReference>
<proteinExistence type="predicted"/>
<dbReference type="EMBL" id="BHZE01000011">
    <property type="protein sequence ID" value="GCD77848.1"/>
    <property type="molecule type" value="Genomic_DNA"/>
</dbReference>
<evidence type="ECO:0000259" key="2">
    <source>
        <dbReference type="Pfam" id="PF09820"/>
    </source>
</evidence>
<name>A0A401XLI0_9FLAO</name>
<accession>A0A401XLI0</accession>
<protein>
    <recommendedName>
        <fullName evidence="2">AAA-ATPase-like domain-containing protein</fullName>
    </recommendedName>
</protein>
<gene>
    <name evidence="3" type="ORF">JCM31826_13300</name>
</gene>
<dbReference type="InterPro" id="IPR018631">
    <property type="entry name" value="AAA-ATPase-like_dom"/>
</dbReference>
<reference evidence="3 4" key="1">
    <citation type="submission" date="2018-11" db="EMBL/GenBank/DDBJ databases">
        <title>Schleiferia aggregans sp. nov., a moderately thermophilic heterotrophic bacterium isolated from microbial mats at a terrestrial hot spring.</title>
        <authorList>
            <person name="Iino T."/>
            <person name="Ohkuma M."/>
            <person name="Haruta S."/>
        </authorList>
    </citation>
    <scope>NUCLEOTIDE SEQUENCE [LARGE SCALE GENOMIC DNA]</scope>
    <source>
        <strain evidence="3 4">LA</strain>
    </source>
</reference>
<feature type="region of interest" description="Disordered" evidence="1">
    <location>
        <begin position="1"/>
        <end position="20"/>
    </location>
</feature>
<feature type="domain" description="AAA-ATPase-like" evidence="2">
    <location>
        <begin position="24"/>
        <end position="138"/>
    </location>
</feature>
<dbReference type="PANTHER" id="PTHR34825:SF1">
    <property type="entry name" value="AAA-ATPASE-LIKE DOMAIN-CONTAINING PROTEIN"/>
    <property type="match status" value="1"/>
</dbReference>
<sequence>MPWSTSSGAEETSSKASSSTTNRTFRSIPVIKIPFASISYREISLSTALNDELDRIAHSYGHSLAGQSLSVKFGELIKVLHTASGQKVVVLIDEYDKPLIDYLDKDSLPCARQNRSVLKSFYSVLKNADPNLKLVFITILNCFIY</sequence>
<organism evidence="3 4">
    <name type="scientific">Thermaurantimonas aggregans</name>
    <dbReference type="NCBI Taxonomy" id="2173829"/>
    <lineage>
        <taxon>Bacteria</taxon>
        <taxon>Pseudomonadati</taxon>
        <taxon>Bacteroidota</taxon>
        <taxon>Flavobacteriia</taxon>
        <taxon>Flavobacteriales</taxon>
        <taxon>Schleiferiaceae</taxon>
        <taxon>Thermaurantimonas</taxon>
    </lineage>
</organism>